<accession>A0A074N1G1</accession>
<dbReference type="OrthoDB" id="9788221at2"/>
<dbReference type="Proteomes" id="UP000027647">
    <property type="component" value="Unassembled WGS sequence"/>
</dbReference>
<name>A0A074N1G1_ERYLO</name>
<organism evidence="3 4">
    <name type="scientific">Erythrobacter longus</name>
    <dbReference type="NCBI Taxonomy" id="1044"/>
    <lineage>
        <taxon>Bacteria</taxon>
        <taxon>Pseudomonadati</taxon>
        <taxon>Pseudomonadota</taxon>
        <taxon>Alphaproteobacteria</taxon>
        <taxon>Sphingomonadales</taxon>
        <taxon>Erythrobacteraceae</taxon>
        <taxon>Erythrobacter/Porphyrobacter group</taxon>
        <taxon>Erythrobacter</taxon>
    </lineage>
</organism>
<gene>
    <name evidence="3" type="ORF">EH31_03520</name>
</gene>
<evidence type="ECO:0000256" key="1">
    <source>
        <dbReference type="ARBA" id="ARBA00008270"/>
    </source>
</evidence>
<evidence type="ECO:0000313" key="4">
    <source>
        <dbReference type="Proteomes" id="UP000027647"/>
    </source>
</evidence>
<dbReference type="GO" id="GO:0005737">
    <property type="term" value="C:cytoplasm"/>
    <property type="evidence" value="ECO:0007669"/>
    <property type="project" value="TreeGrafter"/>
</dbReference>
<dbReference type="GO" id="GO:0016853">
    <property type="term" value="F:isomerase activity"/>
    <property type="evidence" value="ECO:0007669"/>
    <property type="project" value="TreeGrafter"/>
</dbReference>
<comment type="caution">
    <text evidence="3">The sequence shown here is derived from an EMBL/GenBank/DDBJ whole genome shotgun (WGS) entry which is preliminary data.</text>
</comment>
<dbReference type="AlphaFoldDB" id="A0A074N1G1"/>
<dbReference type="SUPFAM" id="SSF54506">
    <property type="entry name" value="Diaminopimelate epimerase-like"/>
    <property type="match status" value="1"/>
</dbReference>
<dbReference type="InterPro" id="IPR003719">
    <property type="entry name" value="Phenazine_PhzF-like"/>
</dbReference>
<dbReference type="Gene3D" id="3.10.310.10">
    <property type="entry name" value="Diaminopimelate Epimerase, Chain A, domain 1"/>
    <property type="match status" value="2"/>
</dbReference>
<comment type="similarity">
    <text evidence="1">Belongs to the PhzF family.</text>
</comment>
<evidence type="ECO:0000313" key="3">
    <source>
        <dbReference type="EMBL" id="KEO91752.1"/>
    </source>
</evidence>
<dbReference type="PANTHER" id="PTHR13774">
    <property type="entry name" value="PHENAZINE BIOSYNTHESIS PROTEIN"/>
    <property type="match status" value="1"/>
</dbReference>
<dbReference type="NCBIfam" id="TIGR00654">
    <property type="entry name" value="PhzF_family"/>
    <property type="match status" value="1"/>
</dbReference>
<reference evidence="3 4" key="1">
    <citation type="submission" date="2014-04" db="EMBL/GenBank/DDBJ databases">
        <title>A comprehensive comparison of genomes of Erythrobacter spp. strains.</title>
        <authorList>
            <person name="Zheng Q."/>
        </authorList>
    </citation>
    <scope>NUCLEOTIDE SEQUENCE [LARGE SCALE GENOMIC DNA]</scope>
    <source>
        <strain evidence="3 4">DSM 6997</strain>
    </source>
</reference>
<protein>
    <submittedName>
        <fullName evidence="3">Phenazine biosynthesis protein PhzF</fullName>
    </submittedName>
</protein>
<dbReference type="PANTHER" id="PTHR13774:SF32">
    <property type="entry name" value="ANTISENSE-ENHANCING SEQUENCE 1"/>
    <property type="match status" value="1"/>
</dbReference>
<sequence length="289" mass="30817">MRQYEEEERKLPTCDLVDVFCDGPLSGNPLGVVHGGDNLSPEEMQAFTNWLGFSETTFLLPPTAPGADYRVRIFYPGGELPFAGHPTLGSCHSWLAAGGKPAREGTVVQECGIGLVEVRVDGNNLAFKAPELLKYEPLTDDERAFAIATTGIDEASLVEAVHVVNGPKWQLLRLKSAEDVLAATPASKAPLGTDIGVAGPHEAGFERDWELRAFFADTHERLTEDPVTGSFNAGVAIHLFGTGLATGSYRAGQGRKIGANGLVLCEQDANGDVWIGGRCQIVSKKGTLA</sequence>
<evidence type="ECO:0000256" key="2">
    <source>
        <dbReference type="PIRSR" id="PIRSR016184-1"/>
    </source>
</evidence>
<feature type="active site" evidence="2">
    <location>
        <position position="55"/>
    </location>
</feature>
<dbReference type="STRING" id="1044.EH31_03520"/>
<dbReference type="eggNOG" id="COG0384">
    <property type="taxonomic scope" value="Bacteria"/>
</dbReference>
<dbReference type="Pfam" id="PF02567">
    <property type="entry name" value="PhzC-PhzF"/>
    <property type="match status" value="1"/>
</dbReference>
<dbReference type="PIRSF" id="PIRSF016184">
    <property type="entry name" value="PhzC_PhzF"/>
    <property type="match status" value="1"/>
</dbReference>
<proteinExistence type="inferred from homology"/>
<keyword evidence="4" id="KW-1185">Reference proteome</keyword>
<dbReference type="EMBL" id="JMIW01000001">
    <property type="protein sequence ID" value="KEO91752.1"/>
    <property type="molecule type" value="Genomic_DNA"/>
</dbReference>